<dbReference type="PROSITE" id="PS51192">
    <property type="entry name" value="HELICASE_ATP_BIND_1"/>
    <property type="match status" value="1"/>
</dbReference>
<evidence type="ECO:0000313" key="5">
    <source>
        <dbReference type="EMBL" id="QBQ55659.1"/>
    </source>
</evidence>
<dbReference type="FunFam" id="3.40.50.300:FF:000533">
    <property type="entry name" value="Helicase, Snf2 family"/>
    <property type="match status" value="1"/>
</dbReference>
<dbReference type="Gene3D" id="3.40.50.10810">
    <property type="entry name" value="Tandem AAA-ATPase domain"/>
    <property type="match status" value="1"/>
</dbReference>
<dbReference type="RefSeq" id="WP_134358916.1">
    <property type="nucleotide sequence ID" value="NZ_CP038033.1"/>
</dbReference>
<dbReference type="GO" id="GO:0016787">
    <property type="term" value="F:hydrolase activity"/>
    <property type="evidence" value="ECO:0007669"/>
    <property type="project" value="UniProtKB-KW"/>
</dbReference>
<evidence type="ECO:0000256" key="2">
    <source>
        <dbReference type="ARBA" id="ARBA00022806"/>
    </source>
</evidence>
<dbReference type="InterPro" id="IPR001650">
    <property type="entry name" value="Helicase_C-like"/>
</dbReference>
<keyword evidence="6" id="KW-1185">Reference proteome</keyword>
<dbReference type="InterPro" id="IPR027417">
    <property type="entry name" value="P-loop_NTPase"/>
</dbReference>
<dbReference type="SUPFAM" id="SSF52540">
    <property type="entry name" value="P-loop containing nucleoside triphosphate hydrolases"/>
    <property type="match status" value="2"/>
</dbReference>
<dbReference type="InterPro" id="IPR022138">
    <property type="entry name" value="DUF3670"/>
</dbReference>
<dbReference type="EMBL" id="CP038033">
    <property type="protein sequence ID" value="QBQ55659.1"/>
    <property type="molecule type" value="Genomic_DNA"/>
</dbReference>
<dbReference type="SMART" id="SM00490">
    <property type="entry name" value="HELICc"/>
    <property type="match status" value="1"/>
</dbReference>
<dbReference type="Proteomes" id="UP000294325">
    <property type="component" value="Chromosome"/>
</dbReference>
<keyword evidence="2 5" id="KW-0067">ATP-binding</keyword>
<dbReference type="CDD" id="cd18793">
    <property type="entry name" value="SF2_C_SNF"/>
    <property type="match status" value="1"/>
</dbReference>
<reference evidence="5 6" key="1">
    <citation type="submission" date="2019-03" db="EMBL/GenBank/DDBJ databases">
        <title>The genome sequence of Nitrosococcus wardiae strain D1FHST reveals the archetypal metabolic capacity of ammonia-oxidizing Gammaproteobacteria.</title>
        <authorList>
            <person name="Wang L."/>
            <person name="Lim C.K."/>
            <person name="Hanson T.E."/>
            <person name="Dang H."/>
            <person name="Klotz M.G."/>
        </authorList>
    </citation>
    <scope>NUCLEOTIDE SEQUENCE [LARGE SCALE GENOMIC DNA]</scope>
    <source>
        <strain evidence="5 6">D1FHS</strain>
    </source>
</reference>
<dbReference type="PANTHER" id="PTHR10799">
    <property type="entry name" value="SNF2/RAD54 HELICASE FAMILY"/>
    <property type="match status" value="1"/>
</dbReference>
<gene>
    <name evidence="5" type="ORF">E3U44_14915</name>
</gene>
<dbReference type="Gene3D" id="3.40.50.300">
    <property type="entry name" value="P-loop containing nucleotide triphosphate hydrolases"/>
    <property type="match status" value="1"/>
</dbReference>
<dbReference type="PROSITE" id="PS51194">
    <property type="entry name" value="HELICASE_CTER"/>
    <property type="match status" value="1"/>
</dbReference>
<evidence type="ECO:0000313" key="6">
    <source>
        <dbReference type="Proteomes" id="UP000294325"/>
    </source>
</evidence>
<dbReference type="InterPro" id="IPR049730">
    <property type="entry name" value="SNF2/RAD54-like_C"/>
</dbReference>
<name>A0A4P7C1T8_9GAMM</name>
<evidence type="ECO:0000256" key="1">
    <source>
        <dbReference type="ARBA" id="ARBA00022801"/>
    </source>
</evidence>
<sequence length="1042" mass="119632">MHILHGTWLPGDGAQFENEGCFLFWVESDTPLRGRRKPAVHPHHLSQPALRGFFTEVLPLAKPLLTPLKVSQAPTWVTLPSGDKTPLPSLEKAYYQGIELPESFTWQPWQVDTLEVVNPLPLLKEIHFQVQHYPDRVVLGNDLLFWYRYGCAFRELINRHEYIPALLPQSPKTPSGRRQKRASAFSFEPTWRILSPRYGEFLNSYAATMPVVCRVASRGPNQGEAKPEFYDSQDLLQHFSEQTLNRLVSETPFTQKIYKEVAGTFIGGSLGQREGHASMETWKQWCDWRRRLESLHEEGGFILGFRLHEALPKRPDDWYLEWLVTSRQDPSLQLSLKEYWELKGNQRTTFQRRFGKDFEQRLLLQLAHAARMYPKLWEGLATDRPVGIPLNRPQALDFLKENAWVLEDGGYKVIVPAWWTPEGRQRARLRLRTSAPTPSQGAVGGYFNLPSLLQYRYELAIGDQPVSEQEWQLLVESKASLVHFRGQWIELDQDKMARMLEFWQKQPATPQEMSLTEMLQRAAASEEDEEMELVCDEALAEMLSRLRNKESFIPLATPPGLQGELRGYQQRGLSWLRYLEHLGLGSCLADDMGLGKTIQVIALLLQERSEEQAVGPTLLIAPTSVLGNWQKELERFAPQLKVAIHHGSQRPQEAKAFQAVCREQDVVITSFTLARKDAKLLATLPWRRLVVDEAQNIKNPNAAQTKAIVKLEAPHRIALTGTPIENRLLDLWSIFRFLNPGYLGTATQFRKRFEIPIRKEEDAACSATLKRLVEPFILRRMKTDKTIIAELPDKIEQKTYCNLSQEQASLYEAVIQEVKDSLAEAEGIQRKGLILSTLMRLKQICNHPAQFLQDGSEFSEGRSHKLERVAQMVEEVMAEGESLLLFTQFTEIGQALEKRFQHHYHYPTYYLHGGTSRRRRERMIAEFQDPDARPAVFILSLKAGGVGINLTRANHVFHFDRWWNPAVENQATDRAYRIGQTKQVFVHKMVTLGTLEERIDQMLEEKQRLAGSIVGTDESWLTELDNDAFQALIALNRSAVLE</sequence>
<dbReference type="KEGG" id="nwr:E3U44_14915"/>
<feature type="domain" description="Helicase ATP-binding" evidence="3">
    <location>
        <begin position="577"/>
        <end position="741"/>
    </location>
</feature>
<keyword evidence="1" id="KW-0378">Hydrolase</keyword>
<dbReference type="GO" id="GO:0004386">
    <property type="term" value="F:helicase activity"/>
    <property type="evidence" value="ECO:0007669"/>
    <property type="project" value="UniProtKB-KW"/>
</dbReference>
<evidence type="ECO:0000259" key="4">
    <source>
        <dbReference type="PROSITE" id="PS51194"/>
    </source>
</evidence>
<dbReference type="Pfam" id="PF00271">
    <property type="entry name" value="Helicase_C"/>
    <property type="match status" value="1"/>
</dbReference>
<feature type="domain" description="Helicase C-terminal" evidence="4">
    <location>
        <begin position="868"/>
        <end position="1025"/>
    </location>
</feature>
<keyword evidence="2 5" id="KW-0347">Helicase</keyword>
<keyword evidence="2 5" id="KW-0547">Nucleotide-binding</keyword>
<proteinExistence type="predicted"/>
<protein>
    <submittedName>
        <fullName evidence="5">DEAD/DEAH box helicase</fullName>
    </submittedName>
</protein>
<dbReference type="Pfam" id="PF12419">
    <property type="entry name" value="DUF3670"/>
    <property type="match status" value="1"/>
</dbReference>
<dbReference type="InterPro" id="IPR014001">
    <property type="entry name" value="Helicase_ATP-bd"/>
</dbReference>
<organism evidence="5 6">
    <name type="scientific">Nitrosococcus wardiae</name>
    <dbReference type="NCBI Taxonomy" id="1814290"/>
    <lineage>
        <taxon>Bacteria</taxon>
        <taxon>Pseudomonadati</taxon>
        <taxon>Pseudomonadota</taxon>
        <taxon>Gammaproteobacteria</taxon>
        <taxon>Chromatiales</taxon>
        <taxon>Chromatiaceae</taxon>
        <taxon>Nitrosococcus</taxon>
    </lineage>
</organism>
<evidence type="ECO:0000259" key="3">
    <source>
        <dbReference type="PROSITE" id="PS51192"/>
    </source>
</evidence>
<dbReference type="InterPro" id="IPR038718">
    <property type="entry name" value="SNF2-like_sf"/>
</dbReference>
<dbReference type="OrthoDB" id="9772064at2"/>
<accession>A0A4P7C1T8</accession>
<dbReference type="InterPro" id="IPR000330">
    <property type="entry name" value="SNF2_N"/>
</dbReference>
<dbReference type="GO" id="GO:0005524">
    <property type="term" value="F:ATP binding"/>
    <property type="evidence" value="ECO:0007669"/>
    <property type="project" value="InterPro"/>
</dbReference>
<dbReference type="Pfam" id="PF00176">
    <property type="entry name" value="SNF2-rel_dom"/>
    <property type="match status" value="1"/>
</dbReference>
<dbReference type="CDD" id="cd18012">
    <property type="entry name" value="DEXQc_arch_SWI2_SNF2"/>
    <property type="match status" value="1"/>
</dbReference>
<dbReference type="SMART" id="SM00487">
    <property type="entry name" value="DEXDc"/>
    <property type="match status" value="1"/>
</dbReference>
<dbReference type="AlphaFoldDB" id="A0A4P7C1T8"/>